<protein>
    <submittedName>
        <fullName evidence="2">Outer membrane pore protein E</fullName>
    </submittedName>
</protein>
<proteinExistence type="predicted"/>
<reference evidence="2 3" key="1">
    <citation type="submission" date="2018-12" db="EMBL/GenBank/DDBJ databases">
        <authorList>
            <consortium name="Pathogen Informatics"/>
        </authorList>
    </citation>
    <scope>NUCLEOTIDE SEQUENCE [LARGE SCALE GENOMIC DNA]</scope>
    <source>
        <strain evidence="2 3">NCTC13635</strain>
    </source>
</reference>
<name>A0A447S0L8_KLEPN</name>
<sequence>MHYFSDYDSKDGDQTYVRFGIKGETQINGRPDRLMAVGNLNSPVTKPRATPARKPVWRSPA</sequence>
<gene>
    <name evidence="2" type="primary">phoE_1</name>
    <name evidence="2" type="ORF">NCTC13635_05397</name>
</gene>
<dbReference type="InterPro" id="IPR023614">
    <property type="entry name" value="Porin_dom_sf"/>
</dbReference>
<dbReference type="GO" id="GO:0015288">
    <property type="term" value="F:porin activity"/>
    <property type="evidence" value="ECO:0007669"/>
    <property type="project" value="InterPro"/>
</dbReference>
<dbReference type="Pfam" id="PF00267">
    <property type="entry name" value="Porin_1"/>
    <property type="match status" value="1"/>
</dbReference>
<dbReference type="InterPro" id="IPR001702">
    <property type="entry name" value="Porin_Gram-ve"/>
</dbReference>
<dbReference type="GO" id="GO:0034220">
    <property type="term" value="P:monoatomic ion transmembrane transport"/>
    <property type="evidence" value="ECO:0007669"/>
    <property type="project" value="InterPro"/>
</dbReference>
<dbReference type="Proteomes" id="UP000282433">
    <property type="component" value="Chromosome"/>
</dbReference>
<dbReference type="AlphaFoldDB" id="A0A447S0L8"/>
<dbReference type="GO" id="GO:0009279">
    <property type="term" value="C:cell outer membrane"/>
    <property type="evidence" value="ECO:0007669"/>
    <property type="project" value="InterPro"/>
</dbReference>
<feature type="region of interest" description="Disordered" evidence="1">
    <location>
        <begin position="39"/>
        <end position="61"/>
    </location>
</feature>
<evidence type="ECO:0000256" key="1">
    <source>
        <dbReference type="SAM" id="MobiDB-lite"/>
    </source>
</evidence>
<evidence type="ECO:0000313" key="3">
    <source>
        <dbReference type="Proteomes" id="UP000282433"/>
    </source>
</evidence>
<dbReference type="Gene3D" id="2.40.160.10">
    <property type="entry name" value="Porin"/>
    <property type="match status" value="1"/>
</dbReference>
<accession>A0A447S0L8</accession>
<organism evidence="2 3">
    <name type="scientific">Klebsiella pneumoniae</name>
    <dbReference type="NCBI Taxonomy" id="573"/>
    <lineage>
        <taxon>Bacteria</taxon>
        <taxon>Pseudomonadati</taxon>
        <taxon>Pseudomonadota</taxon>
        <taxon>Gammaproteobacteria</taxon>
        <taxon>Enterobacterales</taxon>
        <taxon>Enterobacteriaceae</taxon>
        <taxon>Klebsiella/Raoultella group</taxon>
        <taxon>Klebsiella</taxon>
        <taxon>Klebsiella pneumoniae complex</taxon>
    </lineage>
</organism>
<evidence type="ECO:0000313" key="2">
    <source>
        <dbReference type="EMBL" id="VEB05644.1"/>
    </source>
</evidence>
<dbReference type="EMBL" id="LR134162">
    <property type="protein sequence ID" value="VEB05644.1"/>
    <property type="molecule type" value="Genomic_DNA"/>
</dbReference>